<accession>A0AAD7F7P7</accession>
<reference evidence="1" key="1">
    <citation type="submission" date="2023-03" db="EMBL/GenBank/DDBJ databases">
        <title>Massive genome expansion in bonnet fungi (Mycena s.s.) driven by repeated elements and novel gene families across ecological guilds.</title>
        <authorList>
            <consortium name="Lawrence Berkeley National Laboratory"/>
            <person name="Harder C.B."/>
            <person name="Miyauchi S."/>
            <person name="Viragh M."/>
            <person name="Kuo A."/>
            <person name="Thoen E."/>
            <person name="Andreopoulos B."/>
            <person name="Lu D."/>
            <person name="Skrede I."/>
            <person name="Drula E."/>
            <person name="Henrissat B."/>
            <person name="Morin E."/>
            <person name="Kohler A."/>
            <person name="Barry K."/>
            <person name="LaButti K."/>
            <person name="Morin E."/>
            <person name="Salamov A."/>
            <person name="Lipzen A."/>
            <person name="Mereny Z."/>
            <person name="Hegedus B."/>
            <person name="Baldrian P."/>
            <person name="Stursova M."/>
            <person name="Weitz H."/>
            <person name="Taylor A."/>
            <person name="Grigoriev I.V."/>
            <person name="Nagy L.G."/>
            <person name="Martin F."/>
            <person name="Kauserud H."/>
        </authorList>
    </citation>
    <scope>NUCLEOTIDE SEQUENCE</scope>
    <source>
        <strain evidence="1">9284</strain>
    </source>
</reference>
<proteinExistence type="predicted"/>
<gene>
    <name evidence="1" type="ORF">FB45DRAFT_948181</name>
</gene>
<evidence type="ECO:0000313" key="2">
    <source>
        <dbReference type="Proteomes" id="UP001221142"/>
    </source>
</evidence>
<dbReference type="AlphaFoldDB" id="A0AAD7F7P7"/>
<protein>
    <submittedName>
        <fullName evidence="1">Uncharacterized protein</fullName>
    </submittedName>
</protein>
<comment type="caution">
    <text evidence="1">The sequence shown here is derived from an EMBL/GenBank/DDBJ whole genome shotgun (WGS) entry which is preliminary data.</text>
</comment>
<evidence type="ECO:0000313" key="1">
    <source>
        <dbReference type="EMBL" id="KAJ7607377.1"/>
    </source>
</evidence>
<dbReference type="Gene3D" id="1.25.40.10">
    <property type="entry name" value="Tetratricopeptide repeat domain"/>
    <property type="match status" value="1"/>
</dbReference>
<name>A0AAD7F7P7_9AGAR</name>
<sequence length="755" mass="84584">MLHVAIRAGATLVKFTRPYSKVTAYLRELSAHTRDPLWALVIALHSPRGTSLTEALTASRVPLDEFARWRPCVYASDIDEATKNAESHPSWLVLYLAGFKVQSPANASGTLMDMSFAHMATAPPSVQGPLLVLVMMHLARFDLVPPMKRVIDAFLSIPFTQYQDGHYNHLLSAMTSIQVPSSQTGRNAVRVLASMEARQLTLRGSTCSALLHDRHAALQLTSYLRRRQTRLGILPTASQLEEYLRIYAADGAIHDAQRYADAIRELRRGPKSDQEASAIANRANRRNTFLVRSQPDSASAFHFLLGLAAKSGRDRPFFPRKRPSIHPRGLLGKRFVDLYDWSSALAVSANDKNINAKHLVKLFRYSRPRAAEFRLTAAAYTILIRGLLSRQAWELAYIHWTKLARSGLPIDEPALAVGIEATVLSGRPAEAFLLLEMHAAPLSSFFRLHRRVKVTTRLINSFMVCLSRILRPDLVFRLWDAMEDLYHLHPSPETLRIVLEAAQLPHTLDDSFSGQLALLALKNPFRGQPSPLTTREALLESLTTQAAAPYRSGIWQGRPATETASRIFIQAVVGSPDRLHLANLELPAQAVRSYPESDGAAPTLLRPPHHSQWTLPPDILTPHGRARFPTLLGLREQDFCAHVVLLGMTRRAPDIMRTFVWMRALGVRPRERTLGVGMAFWSEVSVQPPLIAAMAGKGRDQYLKFVEWLRDWVGEDLPDERSVGRWRGKIALVRAQRRDSAGTGRVGDEEQIWKM</sequence>
<dbReference type="InterPro" id="IPR011990">
    <property type="entry name" value="TPR-like_helical_dom_sf"/>
</dbReference>
<dbReference type="EMBL" id="JARKIF010000050">
    <property type="protein sequence ID" value="KAJ7607377.1"/>
    <property type="molecule type" value="Genomic_DNA"/>
</dbReference>
<dbReference type="Proteomes" id="UP001221142">
    <property type="component" value="Unassembled WGS sequence"/>
</dbReference>
<keyword evidence="2" id="KW-1185">Reference proteome</keyword>
<organism evidence="1 2">
    <name type="scientific">Roridomyces roridus</name>
    <dbReference type="NCBI Taxonomy" id="1738132"/>
    <lineage>
        <taxon>Eukaryota</taxon>
        <taxon>Fungi</taxon>
        <taxon>Dikarya</taxon>
        <taxon>Basidiomycota</taxon>
        <taxon>Agaricomycotina</taxon>
        <taxon>Agaricomycetes</taxon>
        <taxon>Agaricomycetidae</taxon>
        <taxon>Agaricales</taxon>
        <taxon>Marasmiineae</taxon>
        <taxon>Mycenaceae</taxon>
        <taxon>Roridomyces</taxon>
    </lineage>
</organism>